<evidence type="ECO:0000256" key="6">
    <source>
        <dbReference type="ARBA" id="ARBA00022679"/>
    </source>
</evidence>
<evidence type="ECO:0000256" key="5">
    <source>
        <dbReference type="ARBA" id="ARBA00022553"/>
    </source>
</evidence>
<evidence type="ECO:0000256" key="13">
    <source>
        <dbReference type="ARBA" id="ARBA00023136"/>
    </source>
</evidence>
<evidence type="ECO:0000259" key="16">
    <source>
        <dbReference type="PROSITE" id="PS50885"/>
    </source>
</evidence>
<keyword evidence="11 14" id="KW-1133">Transmembrane helix</keyword>
<dbReference type="Pfam" id="PF00672">
    <property type="entry name" value="HAMP"/>
    <property type="match status" value="1"/>
</dbReference>
<dbReference type="RefSeq" id="WP_072911380.1">
    <property type="nucleotide sequence ID" value="NZ_FQYQ01000001.1"/>
</dbReference>
<dbReference type="EMBL" id="FQYQ01000001">
    <property type="protein sequence ID" value="SHI37155.1"/>
    <property type="molecule type" value="Genomic_DNA"/>
</dbReference>
<evidence type="ECO:0000256" key="7">
    <source>
        <dbReference type="ARBA" id="ARBA00022692"/>
    </source>
</evidence>
<reference evidence="17 18" key="1">
    <citation type="submission" date="2016-11" db="EMBL/GenBank/DDBJ databases">
        <authorList>
            <person name="Jaros S."/>
            <person name="Januszkiewicz K."/>
            <person name="Wedrychowicz H."/>
        </authorList>
    </citation>
    <scope>NUCLEOTIDE SEQUENCE [LARGE SCALE GENOMIC DNA]</scope>
    <source>
        <strain evidence="17 18">DSM 14809</strain>
    </source>
</reference>
<evidence type="ECO:0000256" key="2">
    <source>
        <dbReference type="ARBA" id="ARBA00004651"/>
    </source>
</evidence>
<feature type="domain" description="HAMP" evidence="16">
    <location>
        <begin position="185"/>
        <end position="237"/>
    </location>
</feature>
<dbReference type="PANTHER" id="PTHR45528">
    <property type="entry name" value="SENSOR HISTIDINE KINASE CPXA"/>
    <property type="match status" value="1"/>
</dbReference>
<dbReference type="GO" id="GO:0005524">
    <property type="term" value="F:ATP binding"/>
    <property type="evidence" value="ECO:0007669"/>
    <property type="project" value="UniProtKB-KW"/>
</dbReference>
<dbReference type="GO" id="GO:0005886">
    <property type="term" value="C:plasma membrane"/>
    <property type="evidence" value="ECO:0007669"/>
    <property type="project" value="UniProtKB-SubCell"/>
</dbReference>
<dbReference type="AlphaFoldDB" id="A0A1M6AL24"/>
<dbReference type="Gene3D" id="6.10.340.10">
    <property type="match status" value="1"/>
</dbReference>
<keyword evidence="7 14" id="KW-0812">Transmembrane</keyword>
<dbReference type="SUPFAM" id="SSF55874">
    <property type="entry name" value="ATPase domain of HSP90 chaperone/DNA topoisomerase II/histidine kinase"/>
    <property type="match status" value="1"/>
</dbReference>
<name>A0A1M6AL24_PSEXY</name>
<keyword evidence="6" id="KW-0808">Transferase</keyword>
<keyword evidence="18" id="KW-1185">Reference proteome</keyword>
<dbReference type="InterPro" id="IPR036097">
    <property type="entry name" value="HisK_dim/P_sf"/>
</dbReference>
<dbReference type="SUPFAM" id="SSF158472">
    <property type="entry name" value="HAMP domain-like"/>
    <property type="match status" value="1"/>
</dbReference>
<keyword evidence="12" id="KW-0902">Two-component regulatory system</keyword>
<accession>A0A1M6AL24</accession>
<dbReference type="InterPro" id="IPR036890">
    <property type="entry name" value="HATPase_C_sf"/>
</dbReference>
<dbReference type="CDD" id="cd06225">
    <property type="entry name" value="HAMP"/>
    <property type="match status" value="1"/>
</dbReference>
<protein>
    <recommendedName>
        <fullName evidence="3">histidine kinase</fullName>
        <ecNumber evidence="3">2.7.13.3</ecNumber>
    </recommendedName>
</protein>
<organism evidence="17 18">
    <name type="scientific">Pseudobutyrivibrio xylanivorans DSM 14809</name>
    <dbReference type="NCBI Taxonomy" id="1123012"/>
    <lineage>
        <taxon>Bacteria</taxon>
        <taxon>Bacillati</taxon>
        <taxon>Bacillota</taxon>
        <taxon>Clostridia</taxon>
        <taxon>Lachnospirales</taxon>
        <taxon>Lachnospiraceae</taxon>
        <taxon>Pseudobutyrivibrio</taxon>
    </lineage>
</organism>
<dbReference type="InterPro" id="IPR005467">
    <property type="entry name" value="His_kinase_dom"/>
</dbReference>
<evidence type="ECO:0000256" key="9">
    <source>
        <dbReference type="ARBA" id="ARBA00022777"/>
    </source>
</evidence>
<feature type="transmembrane region" description="Helical" evidence="14">
    <location>
        <begin position="164"/>
        <end position="184"/>
    </location>
</feature>
<dbReference type="PROSITE" id="PS50885">
    <property type="entry name" value="HAMP"/>
    <property type="match status" value="1"/>
</dbReference>
<dbReference type="Pfam" id="PF00512">
    <property type="entry name" value="HisKA"/>
    <property type="match status" value="1"/>
</dbReference>
<evidence type="ECO:0000256" key="1">
    <source>
        <dbReference type="ARBA" id="ARBA00000085"/>
    </source>
</evidence>
<comment type="subcellular location">
    <subcellularLocation>
        <location evidence="2">Cell membrane</location>
        <topology evidence="2">Multi-pass membrane protein</topology>
    </subcellularLocation>
</comment>
<dbReference type="InterPro" id="IPR003660">
    <property type="entry name" value="HAMP_dom"/>
</dbReference>
<evidence type="ECO:0000313" key="18">
    <source>
        <dbReference type="Proteomes" id="UP000184185"/>
    </source>
</evidence>
<dbReference type="PANTHER" id="PTHR45528:SF1">
    <property type="entry name" value="SENSOR HISTIDINE KINASE CPXA"/>
    <property type="match status" value="1"/>
</dbReference>
<dbReference type="SMART" id="SM00304">
    <property type="entry name" value="HAMP"/>
    <property type="match status" value="1"/>
</dbReference>
<evidence type="ECO:0000256" key="11">
    <source>
        <dbReference type="ARBA" id="ARBA00022989"/>
    </source>
</evidence>
<dbReference type="GO" id="GO:0000155">
    <property type="term" value="F:phosphorelay sensor kinase activity"/>
    <property type="evidence" value="ECO:0007669"/>
    <property type="project" value="InterPro"/>
</dbReference>
<evidence type="ECO:0000259" key="15">
    <source>
        <dbReference type="PROSITE" id="PS50109"/>
    </source>
</evidence>
<keyword evidence="10" id="KW-0067">ATP-binding</keyword>
<dbReference type="SUPFAM" id="SSF47384">
    <property type="entry name" value="Homodimeric domain of signal transducing histidine kinase"/>
    <property type="match status" value="1"/>
</dbReference>
<feature type="domain" description="Histidine kinase" evidence="15">
    <location>
        <begin position="252"/>
        <end position="453"/>
    </location>
</feature>
<evidence type="ECO:0000256" key="12">
    <source>
        <dbReference type="ARBA" id="ARBA00023012"/>
    </source>
</evidence>
<sequence length="455" mass="52510">MIKAKKLFSKSLYIELAIAVCISVLLGAICYFFLARLSVDVSSSKWYENTYKEYKINSLIDNLQTFIYEESVNSGDTSPLNDWYDSHPRAFFYLKKDNSIIYSSFYNPGYAETTIDADDAEFKENVDIYSDYFPEQTTRTLRLTDCEVTLCLFTDIQYSLYSNLLRLSIAISAFISLISIILFVRNKIHYINDVTQGIRILEGGNLDYQIPVKGNDEISQVAESLNSMRIALDQQMKNEKQALQANNSLVTALSHDLRTPLTTQMGYLEILKEHHYNSPEEMDKYINTALNTCHQIKEMSDRLFEYFLAFDPHPERPAEALEEYDGVALFMQLISELSLPLEAQGFSFEFEEPKDTFNIHVNMNDILRIFNNVFTNIDKYADETEPVRIRIFHDNENAVLSITNKIRKEPRKNESAKIGLISISSLMKRQSGASKTRTTKDNFTLELKFPIRNEL</sequence>
<evidence type="ECO:0000256" key="14">
    <source>
        <dbReference type="SAM" id="Phobius"/>
    </source>
</evidence>
<dbReference type="OrthoDB" id="9792991at2"/>
<dbReference type="EC" id="2.7.13.3" evidence="3"/>
<dbReference type="InterPro" id="IPR003661">
    <property type="entry name" value="HisK_dim/P_dom"/>
</dbReference>
<dbReference type="Gene3D" id="1.10.287.130">
    <property type="match status" value="1"/>
</dbReference>
<gene>
    <name evidence="17" type="ORF">SAMN02745725_00275</name>
</gene>
<keyword evidence="5" id="KW-0597">Phosphoprotein</keyword>
<dbReference type="SMART" id="SM00388">
    <property type="entry name" value="HisKA"/>
    <property type="match status" value="1"/>
</dbReference>
<evidence type="ECO:0000256" key="4">
    <source>
        <dbReference type="ARBA" id="ARBA00022475"/>
    </source>
</evidence>
<evidence type="ECO:0000313" key="17">
    <source>
        <dbReference type="EMBL" id="SHI37155.1"/>
    </source>
</evidence>
<dbReference type="InterPro" id="IPR050398">
    <property type="entry name" value="HssS/ArlS-like"/>
</dbReference>
<keyword evidence="9" id="KW-0418">Kinase</keyword>
<evidence type="ECO:0000256" key="3">
    <source>
        <dbReference type="ARBA" id="ARBA00012438"/>
    </source>
</evidence>
<evidence type="ECO:0000256" key="8">
    <source>
        <dbReference type="ARBA" id="ARBA00022741"/>
    </source>
</evidence>
<feature type="transmembrane region" description="Helical" evidence="14">
    <location>
        <begin position="12"/>
        <end position="34"/>
    </location>
</feature>
<comment type="catalytic activity">
    <reaction evidence="1">
        <text>ATP + protein L-histidine = ADP + protein N-phospho-L-histidine.</text>
        <dbReference type="EC" id="2.7.13.3"/>
    </reaction>
</comment>
<dbReference type="PROSITE" id="PS50109">
    <property type="entry name" value="HIS_KIN"/>
    <property type="match status" value="1"/>
</dbReference>
<dbReference type="CDD" id="cd00082">
    <property type="entry name" value="HisKA"/>
    <property type="match status" value="1"/>
</dbReference>
<keyword evidence="13 14" id="KW-0472">Membrane</keyword>
<proteinExistence type="predicted"/>
<dbReference type="Proteomes" id="UP000184185">
    <property type="component" value="Unassembled WGS sequence"/>
</dbReference>
<keyword evidence="4" id="KW-1003">Cell membrane</keyword>
<dbReference type="Gene3D" id="3.30.565.10">
    <property type="entry name" value="Histidine kinase-like ATPase, C-terminal domain"/>
    <property type="match status" value="1"/>
</dbReference>
<evidence type="ECO:0000256" key="10">
    <source>
        <dbReference type="ARBA" id="ARBA00022840"/>
    </source>
</evidence>
<keyword evidence="8" id="KW-0547">Nucleotide-binding</keyword>